<name>A0A1G7DVW9_9ACTN</name>
<feature type="transmembrane region" description="Helical" evidence="1">
    <location>
        <begin position="17"/>
        <end position="36"/>
    </location>
</feature>
<dbReference type="Proteomes" id="UP000198949">
    <property type="component" value="Unassembled WGS sequence"/>
</dbReference>
<reference evidence="3" key="1">
    <citation type="submission" date="2016-10" db="EMBL/GenBank/DDBJ databases">
        <authorList>
            <person name="Varghese N."/>
            <person name="Submissions S."/>
        </authorList>
    </citation>
    <scope>NUCLEOTIDE SEQUENCE [LARGE SCALE GENOMIC DNA]</scope>
    <source>
        <strain evidence="3">CGMCC 4.3516</strain>
    </source>
</reference>
<evidence type="ECO:0000313" key="2">
    <source>
        <dbReference type="EMBL" id="SDE55614.1"/>
    </source>
</evidence>
<keyword evidence="1" id="KW-0472">Membrane</keyword>
<dbReference type="EMBL" id="FNAD01000029">
    <property type="protein sequence ID" value="SDE55614.1"/>
    <property type="molecule type" value="Genomic_DNA"/>
</dbReference>
<keyword evidence="1" id="KW-0812">Transmembrane</keyword>
<accession>A0A1G7DVW9</accession>
<organism evidence="2 3">
    <name type="scientific">Glycomyces harbinensis</name>
    <dbReference type="NCBI Taxonomy" id="58114"/>
    <lineage>
        <taxon>Bacteria</taxon>
        <taxon>Bacillati</taxon>
        <taxon>Actinomycetota</taxon>
        <taxon>Actinomycetes</taxon>
        <taxon>Glycomycetales</taxon>
        <taxon>Glycomycetaceae</taxon>
        <taxon>Glycomyces</taxon>
    </lineage>
</organism>
<evidence type="ECO:0000256" key="1">
    <source>
        <dbReference type="SAM" id="Phobius"/>
    </source>
</evidence>
<keyword evidence="1" id="KW-1133">Transmembrane helix</keyword>
<evidence type="ECO:0008006" key="4">
    <source>
        <dbReference type="Google" id="ProtNLM"/>
    </source>
</evidence>
<evidence type="ECO:0000313" key="3">
    <source>
        <dbReference type="Proteomes" id="UP000198949"/>
    </source>
</evidence>
<gene>
    <name evidence="2" type="ORF">SAMN05216270_12927</name>
</gene>
<dbReference type="SUPFAM" id="SSF50118">
    <property type="entry name" value="Cell growth inhibitor/plasmid maintenance toxic component"/>
    <property type="match status" value="1"/>
</dbReference>
<dbReference type="STRING" id="58114.SAMN05216270_12927"/>
<keyword evidence="3" id="KW-1185">Reference proteome</keyword>
<dbReference type="AlphaFoldDB" id="A0A1G7DVW9"/>
<sequence length="172" mass="19174">MRVLLHSLAVISFDIDAVLPSLACLAVLAVIGLVLYRQYKRRAAPAGPAGVRLDAPAPPGGPQPAERWWADFPHQDDPSRSKARPCLVLGYSGKGYWVLKCTTQAPREAEWRVPAGAGRWSPPADKDGYVDLVPFHLPRRLLQRRQGRLDSPALYRQITSRLRWDRATDFIG</sequence>
<proteinExistence type="predicted"/>
<protein>
    <recommendedName>
        <fullName evidence="4">PemK-like, MazF-like toxin of type II toxin-antitoxin system</fullName>
    </recommendedName>
</protein>